<dbReference type="InterPro" id="IPR011990">
    <property type="entry name" value="TPR-like_helical_dom_sf"/>
</dbReference>
<reference evidence="9 10" key="1">
    <citation type="submission" date="2018-06" db="EMBL/GenBank/DDBJ databases">
        <title>Pedobacter endophyticus sp. nov., an endophytic bacterium isolated from a leaf of Triticum aestivum.</title>
        <authorList>
            <person name="Zhang L."/>
        </authorList>
    </citation>
    <scope>NUCLEOTIDE SEQUENCE [LARGE SCALE GENOMIC DNA]</scope>
    <source>
        <strain evidence="9 10">CM134L-2</strain>
    </source>
</reference>
<dbReference type="PANTHER" id="PTHR24421:SF10">
    <property type="entry name" value="NITRATE_NITRITE SENSOR PROTEIN NARQ"/>
    <property type="match status" value="1"/>
</dbReference>
<dbReference type="SUPFAM" id="SSF48452">
    <property type="entry name" value="TPR-like"/>
    <property type="match status" value="2"/>
</dbReference>
<keyword evidence="5" id="KW-0902">Two-component regulatory system</keyword>
<dbReference type="EMBL" id="SAYW01000006">
    <property type="protein sequence ID" value="RWU04876.1"/>
    <property type="molecule type" value="Genomic_DNA"/>
</dbReference>
<dbReference type="PROSITE" id="PS51257">
    <property type="entry name" value="PROKAR_LIPOPROTEIN"/>
    <property type="match status" value="1"/>
</dbReference>
<dbReference type="RefSeq" id="WP_113648628.1">
    <property type="nucleotide sequence ID" value="NZ_QMHN01000006.1"/>
</dbReference>
<gene>
    <name evidence="9" type="ORF">DPV69_17080</name>
</gene>
<keyword evidence="7" id="KW-0472">Membrane</keyword>
<evidence type="ECO:0000259" key="8">
    <source>
        <dbReference type="Pfam" id="PF02518"/>
    </source>
</evidence>
<accession>A0A443YMA8</accession>
<evidence type="ECO:0000256" key="5">
    <source>
        <dbReference type="ARBA" id="ARBA00023012"/>
    </source>
</evidence>
<dbReference type="SMART" id="SM00028">
    <property type="entry name" value="TPR"/>
    <property type="match status" value="2"/>
</dbReference>
<evidence type="ECO:0000313" key="9">
    <source>
        <dbReference type="EMBL" id="RWU04876.1"/>
    </source>
</evidence>
<dbReference type="OrthoDB" id="943406at2"/>
<dbReference type="GO" id="GO:0000160">
    <property type="term" value="P:phosphorelay signal transduction system"/>
    <property type="evidence" value="ECO:0007669"/>
    <property type="project" value="UniProtKB-KW"/>
</dbReference>
<dbReference type="Gene3D" id="1.25.40.10">
    <property type="entry name" value="Tetratricopeptide repeat domain"/>
    <property type="match status" value="1"/>
</dbReference>
<dbReference type="InterPro" id="IPR036890">
    <property type="entry name" value="HATPase_C_sf"/>
</dbReference>
<dbReference type="PANTHER" id="PTHR24421">
    <property type="entry name" value="NITRATE/NITRITE SENSOR PROTEIN NARX-RELATED"/>
    <property type="match status" value="1"/>
</dbReference>
<protein>
    <recommendedName>
        <fullName evidence="2">histidine kinase</fullName>
        <ecNumber evidence="2">2.7.13.3</ecNumber>
    </recommendedName>
</protein>
<dbReference type="EC" id="2.7.13.3" evidence="2"/>
<dbReference type="GO" id="GO:0004673">
    <property type="term" value="F:protein histidine kinase activity"/>
    <property type="evidence" value="ECO:0007669"/>
    <property type="project" value="UniProtKB-EC"/>
</dbReference>
<keyword evidence="7" id="KW-1133">Transmembrane helix</keyword>
<evidence type="ECO:0000256" key="3">
    <source>
        <dbReference type="ARBA" id="ARBA00022679"/>
    </source>
</evidence>
<keyword evidence="7" id="KW-0812">Transmembrane</keyword>
<keyword evidence="6" id="KW-0802">TPR repeat</keyword>
<evidence type="ECO:0000256" key="4">
    <source>
        <dbReference type="ARBA" id="ARBA00022777"/>
    </source>
</evidence>
<proteinExistence type="predicted"/>
<evidence type="ECO:0000313" key="10">
    <source>
        <dbReference type="Proteomes" id="UP000284120"/>
    </source>
</evidence>
<feature type="domain" description="Histidine kinase/HSP90-like ATPase" evidence="8">
    <location>
        <begin position="470"/>
        <end position="556"/>
    </location>
</feature>
<comment type="caution">
    <text evidence="9">The sequence shown here is derived from an EMBL/GenBank/DDBJ whole genome shotgun (WGS) entry which is preliminary data.</text>
</comment>
<evidence type="ECO:0000256" key="7">
    <source>
        <dbReference type="SAM" id="Phobius"/>
    </source>
</evidence>
<dbReference type="InterPro" id="IPR019734">
    <property type="entry name" value="TPR_rpt"/>
</dbReference>
<feature type="transmembrane region" description="Helical" evidence="7">
    <location>
        <begin position="334"/>
        <end position="354"/>
    </location>
</feature>
<dbReference type="PROSITE" id="PS50005">
    <property type="entry name" value="TPR"/>
    <property type="match status" value="1"/>
</dbReference>
<evidence type="ECO:0000256" key="1">
    <source>
        <dbReference type="ARBA" id="ARBA00000085"/>
    </source>
</evidence>
<dbReference type="Proteomes" id="UP000284120">
    <property type="component" value="Unassembled WGS sequence"/>
</dbReference>
<dbReference type="Gene3D" id="3.30.565.10">
    <property type="entry name" value="Histidine kinase-like ATPase, C-terminal domain"/>
    <property type="match status" value="1"/>
</dbReference>
<evidence type="ECO:0000256" key="6">
    <source>
        <dbReference type="PROSITE-ProRule" id="PRU00339"/>
    </source>
</evidence>
<keyword evidence="3" id="KW-0808">Transferase</keyword>
<dbReference type="InterPro" id="IPR050482">
    <property type="entry name" value="Sensor_HK_TwoCompSys"/>
</dbReference>
<evidence type="ECO:0000256" key="2">
    <source>
        <dbReference type="ARBA" id="ARBA00012438"/>
    </source>
</evidence>
<dbReference type="Pfam" id="PF02518">
    <property type="entry name" value="HATPase_c"/>
    <property type="match status" value="1"/>
</dbReference>
<dbReference type="InterPro" id="IPR003594">
    <property type="entry name" value="HATPase_dom"/>
</dbReference>
<dbReference type="AlphaFoldDB" id="A0A443YMA8"/>
<sequence>MKPLIFLYCSLLFLFSCSKNKIEKIQKEDNPSLSKAFQYYDEKKVDSAFFYFNKAKGELIQENDSLNIGVSLLYMAIISTDQGDHFGAQEIALDALKYLDKNKKENFPYLQSCFNTLGVAYTKLNDYAKAINFYTISLNYAKGSSYYSTIENNIGNAYSELKDYKKSLAIYSRILNEKPKSEEDYARALTNMEITKWYQNPSYKASNELLKAMLIRKRIKDNWGLNSSYKHLADYYSKYKPDSALLYANKRYQMAQLINNPDDKLEGLEKLIRLAPTVNSKIYFERYQELNDSILAARNAAKNQFAVIRYEAEKHKNDFLKAEAENTKKQNKIVLQYLALVILLLLIGFGYFWYRRRKKILQQEKEIEVKNTALTFSKKVHDRVANKVYHVMTEVEYSPAINKESILQKLDVLYNISRDISHETTDLEEDKAFNRQLLELLISYRSEDREINIIGNHDELWSNISEEVKDEVFNILRELMTNMKKHSQATEVTIQFQQSAQHIQITYIDNGIGIQENAKKGSGLKNTEIRMNNISGTITFETIQNEGLEISISFPIQ</sequence>
<dbReference type="CDD" id="cd16917">
    <property type="entry name" value="HATPase_UhpB-NarQ-NarX-like"/>
    <property type="match status" value="1"/>
</dbReference>
<feature type="repeat" description="TPR" evidence="6">
    <location>
        <begin position="148"/>
        <end position="181"/>
    </location>
</feature>
<dbReference type="SUPFAM" id="SSF55874">
    <property type="entry name" value="ATPase domain of HSP90 chaperone/DNA topoisomerase II/histidine kinase"/>
    <property type="match status" value="1"/>
</dbReference>
<organism evidence="9 10">
    <name type="scientific">Pedobacter chitinilyticus</name>
    <dbReference type="NCBI Taxonomy" id="2233776"/>
    <lineage>
        <taxon>Bacteria</taxon>
        <taxon>Pseudomonadati</taxon>
        <taxon>Bacteroidota</taxon>
        <taxon>Sphingobacteriia</taxon>
        <taxon>Sphingobacteriales</taxon>
        <taxon>Sphingobacteriaceae</taxon>
        <taxon>Pedobacter</taxon>
    </lineage>
</organism>
<keyword evidence="10" id="KW-1185">Reference proteome</keyword>
<keyword evidence="4" id="KW-0418">Kinase</keyword>
<comment type="catalytic activity">
    <reaction evidence="1">
        <text>ATP + protein L-histidine = ADP + protein N-phospho-L-histidine.</text>
        <dbReference type="EC" id="2.7.13.3"/>
    </reaction>
</comment>
<name>A0A443YMA8_9SPHI</name>